<organism evidence="1 2">
    <name type="scientific">Chlorovirus heliozoae</name>
    <dbReference type="NCBI Taxonomy" id="322019"/>
    <lineage>
        <taxon>Viruses</taxon>
        <taxon>Varidnaviria</taxon>
        <taxon>Bamfordvirae</taxon>
        <taxon>Nucleocytoviricota</taxon>
        <taxon>Megaviricetes</taxon>
        <taxon>Algavirales</taxon>
        <taxon>Phycodnaviridae</taxon>
        <taxon>Chlorovirus</taxon>
    </lineage>
</organism>
<keyword evidence="2" id="KW-1185">Reference proteome</keyword>
<name>A7K816_9PHYC</name>
<sequence length="98" mass="11676">MNPNLDAIFCFLREIRRTHNYFRPVYLEQVRGDPAHGLEHSVDVLRKVTLCHSLSKLWRRDNVQVVEHPEHLWFVLYDARVLPSLYHPPCILSKELVM</sequence>
<dbReference type="KEGG" id="vg:5470769"/>
<accession>A7K816</accession>
<dbReference type="GeneID" id="5470769"/>
<proteinExistence type="predicted"/>
<protein>
    <submittedName>
        <fullName evidence="1">Uncharacterized protein z056R</fullName>
    </submittedName>
</protein>
<evidence type="ECO:0000313" key="1">
    <source>
        <dbReference type="EMBL" id="ABT16190.1"/>
    </source>
</evidence>
<gene>
    <name evidence="1" type="primary">z056R</name>
    <name evidence="1" type="ORF">ATCV1_z056R</name>
</gene>
<dbReference type="Proteomes" id="UP000202420">
    <property type="component" value="Segment"/>
</dbReference>
<reference evidence="1 2" key="1">
    <citation type="submission" date="2006-09" db="EMBL/GenBank/DDBJ databases">
        <title>Sequence and annotation of the 288-kb ATCV-1 virus that infects an endosymbiotic Chlorella strain of the heliozoon Acanthocystis turfacea.</title>
        <authorList>
            <person name="Fitzgerald L.A."/>
            <person name="Graves M.V."/>
            <person name="Li X."/>
            <person name="Pfitzner A.J.P."/>
            <person name="Hartigan J."/>
            <person name="Van Etten J.L."/>
        </authorList>
    </citation>
    <scope>NUCLEOTIDE SEQUENCE [LARGE SCALE GENOMIC DNA]</scope>
    <source>
        <strain evidence="1 2">ATCV-1</strain>
    </source>
</reference>
<dbReference type="EMBL" id="EF101928">
    <property type="protein sequence ID" value="ABT16190.1"/>
    <property type="molecule type" value="Genomic_DNA"/>
</dbReference>
<evidence type="ECO:0000313" key="2">
    <source>
        <dbReference type="Proteomes" id="UP000202420"/>
    </source>
</evidence>
<dbReference type="RefSeq" id="YP_001426537.1">
    <property type="nucleotide sequence ID" value="NC_008724.1"/>
</dbReference>